<dbReference type="STRING" id="7739.C3ZM46"/>
<evidence type="ECO:0008006" key="10">
    <source>
        <dbReference type="Google" id="ProtNLM"/>
    </source>
</evidence>
<evidence type="ECO:0000259" key="7">
    <source>
        <dbReference type="PROSITE" id="PS50011"/>
    </source>
</evidence>
<dbReference type="InParanoid" id="C3ZM46"/>
<dbReference type="PROSITE" id="PS50134">
    <property type="entry name" value="ZF_TAZ"/>
    <property type="match status" value="1"/>
</dbReference>
<keyword evidence="6" id="KW-0862">Zinc</keyword>
<reference evidence="9" key="1">
    <citation type="journal article" date="2008" name="Nature">
        <title>The amphioxus genome and the evolution of the chordate karyotype.</title>
        <authorList>
            <consortium name="US DOE Joint Genome Institute (JGI-PGF)"/>
            <person name="Putnam N.H."/>
            <person name="Butts T."/>
            <person name="Ferrier D.E.K."/>
            <person name="Furlong R.F."/>
            <person name="Hellsten U."/>
            <person name="Kawashima T."/>
            <person name="Robinson-Rechavi M."/>
            <person name="Shoguchi E."/>
            <person name="Terry A."/>
            <person name="Yu J.-K."/>
            <person name="Benito-Gutierrez E.L."/>
            <person name="Dubchak I."/>
            <person name="Garcia-Fernandez J."/>
            <person name="Gibson-Brown J.J."/>
            <person name="Grigoriev I.V."/>
            <person name="Horton A.C."/>
            <person name="de Jong P.J."/>
            <person name="Jurka J."/>
            <person name="Kapitonov V.V."/>
            <person name="Kohara Y."/>
            <person name="Kuroki Y."/>
            <person name="Lindquist E."/>
            <person name="Lucas S."/>
            <person name="Osoegawa K."/>
            <person name="Pennacchio L.A."/>
            <person name="Salamov A.A."/>
            <person name="Satou Y."/>
            <person name="Sauka-Spengler T."/>
            <person name="Schmutz J."/>
            <person name="Shin-I T."/>
            <person name="Toyoda A."/>
            <person name="Bronner-Fraser M."/>
            <person name="Fujiyama A."/>
            <person name="Holland L.Z."/>
            <person name="Holland P.W.H."/>
            <person name="Satoh N."/>
            <person name="Rokhsar D.S."/>
        </authorList>
    </citation>
    <scope>NUCLEOTIDE SEQUENCE [LARGE SCALE GENOMIC DNA]</scope>
    <source>
        <strain evidence="9">S238N-H82</strain>
        <tissue evidence="9">Testes</tissue>
    </source>
</reference>
<dbReference type="PANTHER" id="PTHR11584:SF369">
    <property type="entry name" value="MITOGEN-ACTIVATED PROTEIN KINASE KINASE KINASE 19-RELATED"/>
    <property type="match status" value="1"/>
</dbReference>
<feature type="domain" description="Protein kinase" evidence="7">
    <location>
        <begin position="220"/>
        <end position="470"/>
    </location>
</feature>
<keyword evidence="6" id="KW-0479">Metal-binding</keyword>
<protein>
    <recommendedName>
        <fullName evidence="10">Protein kinase domain-containing protein</fullName>
    </recommendedName>
</protein>
<evidence type="ECO:0000256" key="2">
    <source>
        <dbReference type="ARBA" id="ARBA00022679"/>
    </source>
</evidence>
<dbReference type="AlphaFoldDB" id="C3ZM46"/>
<dbReference type="InterPro" id="IPR000197">
    <property type="entry name" value="Znf_TAZ"/>
</dbReference>
<evidence type="ECO:0000313" key="9">
    <source>
        <dbReference type="EMBL" id="EEN46302.1"/>
    </source>
</evidence>
<keyword evidence="2" id="KW-0808">Transferase</keyword>
<feature type="domain" description="TAZ-type" evidence="8">
    <location>
        <begin position="90"/>
        <end position="172"/>
    </location>
</feature>
<dbReference type="GO" id="GO:0004674">
    <property type="term" value="F:protein serine/threonine kinase activity"/>
    <property type="evidence" value="ECO:0007669"/>
    <property type="project" value="UniProtKB-KW"/>
</dbReference>
<keyword evidence="3" id="KW-0547">Nucleotide-binding</keyword>
<dbReference type="GO" id="GO:0005524">
    <property type="term" value="F:ATP binding"/>
    <property type="evidence" value="ECO:0007669"/>
    <property type="project" value="UniProtKB-KW"/>
</dbReference>
<organism>
    <name type="scientific">Branchiostoma floridae</name>
    <name type="common">Florida lancelet</name>
    <name type="synonym">Amphioxus</name>
    <dbReference type="NCBI Taxonomy" id="7739"/>
    <lineage>
        <taxon>Eukaryota</taxon>
        <taxon>Metazoa</taxon>
        <taxon>Chordata</taxon>
        <taxon>Cephalochordata</taxon>
        <taxon>Leptocardii</taxon>
        <taxon>Amphioxiformes</taxon>
        <taxon>Branchiostomatidae</taxon>
        <taxon>Branchiostoma</taxon>
    </lineage>
</organism>
<dbReference type="eggNOG" id="KOG0198">
    <property type="taxonomic scope" value="Eukaryota"/>
</dbReference>
<dbReference type="InterPro" id="IPR011009">
    <property type="entry name" value="Kinase-like_dom_sf"/>
</dbReference>
<accession>C3ZM46</accession>
<evidence type="ECO:0000256" key="3">
    <source>
        <dbReference type="ARBA" id="ARBA00022741"/>
    </source>
</evidence>
<proteinExistence type="predicted"/>
<name>C3ZM46_BRAFL</name>
<dbReference type="PANTHER" id="PTHR11584">
    <property type="entry name" value="SERINE/THREONINE PROTEIN KINASE"/>
    <property type="match status" value="1"/>
</dbReference>
<sequence length="474" mass="53150">MAPSRNQSQGQNPSGQSRHYMTNDLLSTIFISQPGAAAARTNEQNELLTTLQSATARLSLVQEKIQSDKVGEVMKNGQESQQHRHARIMDILERLCPESLKQVLVSAAYCYGKCKEPNCMLAHEVLSYLVECVKEGTVLRCRGCCAVLSHLLHHHVPRCTERRCLVPYCVHLQTGTPSSVQEAVRRINAEIGTVGLYPEIVVRTSDPSFQGLAMAHPGVEKLEPVLPLGAFGRNILAIAKDKYVTIKQMDRECLEVLRRLDGTTPHIVQFFWVKSAVNRQEELQVCAAFEQGGSLQSLLTDHGGLKTERIWMYLQQVLQAVIYLHNLDIVYLAWTADNIVLDSSHQMAKLSNLSYAVHLTEETTEDACVQAVTGLPPQILAPEVHADLSAYHQSDIWGLGCLLFQLRVGRLPYPHLSHDHPESIRQKIGEDRELPMIPQSWQGQEREVLEACWQEEATSRPSAQQLQALVNRYC</sequence>
<dbReference type="GO" id="GO:0008270">
    <property type="term" value="F:zinc ion binding"/>
    <property type="evidence" value="ECO:0007669"/>
    <property type="project" value="UniProtKB-KW"/>
</dbReference>
<gene>
    <name evidence="9" type="ORF">BRAFLDRAFT_76536</name>
</gene>
<dbReference type="Pfam" id="PF00069">
    <property type="entry name" value="Pkinase"/>
    <property type="match status" value="1"/>
</dbReference>
<keyword evidence="1" id="KW-0723">Serine/threonine-protein kinase</keyword>
<evidence type="ECO:0000256" key="4">
    <source>
        <dbReference type="ARBA" id="ARBA00022777"/>
    </source>
</evidence>
<evidence type="ECO:0000256" key="1">
    <source>
        <dbReference type="ARBA" id="ARBA00022527"/>
    </source>
</evidence>
<keyword evidence="5" id="KW-0067">ATP-binding</keyword>
<dbReference type="Gene3D" id="1.10.510.10">
    <property type="entry name" value="Transferase(Phosphotransferase) domain 1"/>
    <property type="match status" value="1"/>
</dbReference>
<dbReference type="PROSITE" id="PS50011">
    <property type="entry name" value="PROTEIN_KINASE_DOM"/>
    <property type="match status" value="1"/>
</dbReference>
<keyword evidence="4" id="KW-0418">Kinase</keyword>
<evidence type="ECO:0000256" key="5">
    <source>
        <dbReference type="ARBA" id="ARBA00022840"/>
    </source>
</evidence>
<evidence type="ECO:0000256" key="6">
    <source>
        <dbReference type="PROSITE-ProRule" id="PRU00203"/>
    </source>
</evidence>
<evidence type="ECO:0000259" key="8">
    <source>
        <dbReference type="PROSITE" id="PS50134"/>
    </source>
</evidence>
<dbReference type="SUPFAM" id="SSF56112">
    <property type="entry name" value="Protein kinase-like (PK-like)"/>
    <property type="match status" value="1"/>
</dbReference>
<feature type="zinc finger region" description="TAZ-type" evidence="6">
    <location>
        <begin position="90"/>
        <end position="172"/>
    </location>
</feature>
<dbReference type="EMBL" id="GG666644">
    <property type="protein sequence ID" value="EEN46302.1"/>
    <property type="molecule type" value="Genomic_DNA"/>
</dbReference>
<keyword evidence="6" id="KW-0863">Zinc-finger</keyword>
<dbReference type="InterPro" id="IPR000719">
    <property type="entry name" value="Prot_kinase_dom"/>
</dbReference>